<evidence type="ECO:0000313" key="10">
    <source>
        <dbReference type="Proteomes" id="UP000286931"/>
    </source>
</evidence>
<sequence>MRDLLATRRRPALLPLLCAGASLVGAVVLGLIVGAADLPARGVVLALLDELPLVHVDHGLSPVQHAVLMDLRLPRVLAAVMVGGLLALAGAGYQGVFRNPLADPYLLGAASGAGLGATLVIVYAHGDSVGGVPVVPLASFVGAMGGVLLAYAIGTTANRSGGTANLVLAGVAVAQFLAAAQTYVQSANTDELRRIYSWIFGRLSGIGWADLRMVLPYALLGTVVLVLHGRLLDVMSVGDEEAAGLGVRAGRVRLVVLLAASLATASAVAISGLIGFVGIVVPHLVRRFVGGSYRRVLPMSLLCGATFLVLTDVLARTLTAPGELPIGVVTAFVGAPFFVLVLRGTRKVDV</sequence>
<dbReference type="InterPro" id="IPR000522">
    <property type="entry name" value="ABC_transptr_permease_BtuC"/>
</dbReference>
<name>A0A401Z2Z3_9ACTN</name>
<feature type="transmembrane region" description="Helical" evidence="8">
    <location>
        <begin position="214"/>
        <end position="232"/>
    </location>
</feature>
<protein>
    <submittedName>
        <fullName evidence="9">ABC transporter permease</fullName>
    </submittedName>
</protein>
<dbReference type="FunFam" id="1.10.3470.10:FF:000001">
    <property type="entry name" value="Vitamin B12 ABC transporter permease BtuC"/>
    <property type="match status" value="1"/>
</dbReference>
<evidence type="ECO:0000256" key="4">
    <source>
        <dbReference type="ARBA" id="ARBA00022475"/>
    </source>
</evidence>
<evidence type="ECO:0000256" key="6">
    <source>
        <dbReference type="ARBA" id="ARBA00022989"/>
    </source>
</evidence>
<dbReference type="OrthoDB" id="9782305at2"/>
<organism evidence="9 10">
    <name type="scientific">Embleya hyalina</name>
    <dbReference type="NCBI Taxonomy" id="516124"/>
    <lineage>
        <taxon>Bacteria</taxon>
        <taxon>Bacillati</taxon>
        <taxon>Actinomycetota</taxon>
        <taxon>Actinomycetes</taxon>
        <taxon>Kitasatosporales</taxon>
        <taxon>Streptomycetaceae</taxon>
        <taxon>Embleya</taxon>
    </lineage>
</organism>
<dbReference type="PANTHER" id="PTHR30472:SF25">
    <property type="entry name" value="ABC TRANSPORTER PERMEASE PROTEIN MJ0876-RELATED"/>
    <property type="match status" value="1"/>
</dbReference>
<dbReference type="InterPro" id="IPR037294">
    <property type="entry name" value="ABC_BtuC-like"/>
</dbReference>
<dbReference type="Pfam" id="PF01032">
    <property type="entry name" value="FecCD"/>
    <property type="match status" value="1"/>
</dbReference>
<evidence type="ECO:0000256" key="8">
    <source>
        <dbReference type="SAM" id="Phobius"/>
    </source>
</evidence>
<dbReference type="RefSeq" id="WP_126642874.1">
    <property type="nucleotide sequence ID" value="NZ_BIFH01000047.1"/>
</dbReference>
<keyword evidence="3" id="KW-0813">Transport</keyword>
<evidence type="ECO:0000313" key="9">
    <source>
        <dbReference type="EMBL" id="GCE01219.1"/>
    </source>
</evidence>
<dbReference type="Gene3D" id="1.10.3470.10">
    <property type="entry name" value="ABC transporter involved in vitamin B12 uptake, BtuC"/>
    <property type="match status" value="1"/>
</dbReference>
<dbReference type="PANTHER" id="PTHR30472">
    <property type="entry name" value="FERRIC ENTEROBACTIN TRANSPORT SYSTEM PERMEASE PROTEIN"/>
    <property type="match status" value="1"/>
</dbReference>
<dbReference type="AlphaFoldDB" id="A0A401Z2Z3"/>
<dbReference type="SUPFAM" id="SSF81345">
    <property type="entry name" value="ABC transporter involved in vitamin B12 uptake, BtuC"/>
    <property type="match status" value="1"/>
</dbReference>
<feature type="transmembrane region" description="Helical" evidence="8">
    <location>
        <begin position="105"/>
        <end position="126"/>
    </location>
</feature>
<evidence type="ECO:0000256" key="3">
    <source>
        <dbReference type="ARBA" id="ARBA00022448"/>
    </source>
</evidence>
<evidence type="ECO:0000256" key="1">
    <source>
        <dbReference type="ARBA" id="ARBA00004651"/>
    </source>
</evidence>
<comment type="subcellular location">
    <subcellularLocation>
        <location evidence="1">Cell membrane</location>
        <topology evidence="1">Multi-pass membrane protein</topology>
    </subcellularLocation>
</comment>
<keyword evidence="6 8" id="KW-1133">Transmembrane helix</keyword>
<evidence type="ECO:0000256" key="5">
    <source>
        <dbReference type="ARBA" id="ARBA00022692"/>
    </source>
</evidence>
<dbReference type="CDD" id="cd06550">
    <property type="entry name" value="TM_ABC_iron-siderophores_like"/>
    <property type="match status" value="1"/>
</dbReference>
<proteinExistence type="inferred from homology"/>
<accession>A0A401Z2Z3</accession>
<keyword evidence="7 8" id="KW-0472">Membrane</keyword>
<keyword evidence="10" id="KW-1185">Reference proteome</keyword>
<feature type="transmembrane region" description="Helical" evidence="8">
    <location>
        <begin position="252"/>
        <end position="285"/>
    </location>
</feature>
<feature type="transmembrane region" description="Helical" evidence="8">
    <location>
        <begin position="76"/>
        <end position="93"/>
    </location>
</feature>
<keyword evidence="5 8" id="KW-0812">Transmembrane</keyword>
<feature type="transmembrane region" description="Helical" evidence="8">
    <location>
        <begin position="12"/>
        <end position="36"/>
    </location>
</feature>
<feature type="transmembrane region" description="Helical" evidence="8">
    <location>
        <begin position="132"/>
        <end position="153"/>
    </location>
</feature>
<dbReference type="Proteomes" id="UP000286931">
    <property type="component" value="Unassembled WGS sequence"/>
</dbReference>
<comment type="similarity">
    <text evidence="2">Belongs to the binding-protein-dependent transport system permease family. FecCD subfamily.</text>
</comment>
<dbReference type="EMBL" id="BIFH01000047">
    <property type="protein sequence ID" value="GCE01219.1"/>
    <property type="molecule type" value="Genomic_DNA"/>
</dbReference>
<feature type="transmembrane region" description="Helical" evidence="8">
    <location>
        <begin position="324"/>
        <end position="342"/>
    </location>
</feature>
<evidence type="ECO:0000256" key="7">
    <source>
        <dbReference type="ARBA" id="ARBA00023136"/>
    </source>
</evidence>
<dbReference type="GO" id="GO:0005886">
    <property type="term" value="C:plasma membrane"/>
    <property type="evidence" value="ECO:0007669"/>
    <property type="project" value="UniProtKB-SubCell"/>
</dbReference>
<comment type="caution">
    <text evidence="9">The sequence shown here is derived from an EMBL/GenBank/DDBJ whole genome shotgun (WGS) entry which is preliminary data.</text>
</comment>
<gene>
    <name evidence="9" type="ORF">EHYA_08982</name>
</gene>
<dbReference type="GO" id="GO:0022857">
    <property type="term" value="F:transmembrane transporter activity"/>
    <property type="evidence" value="ECO:0007669"/>
    <property type="project" value="InterPro"/>
</dbReference>
<keyword evidence="4" id="KW-1003">Cell membrane</keyword>
<evidence type="ECO:0000256" key="2">
    <source>
        <dbReference type="ARBA" id="ARBA00007935"/>
    </source>
</evidence>
<reference evidence="9 10" key="1">
    <citation type="submission" date="2018-12" db="EMBL/GenBank/DDBJ databases">
        <title>Draft genome sequence of Embleya hyalina NBRC 13850T.</title>
        <authorList>
            <person name="Komaki H."/>
            <person name="Hosoyama A."/>
            <person name="Kimura A."/>
            <person name="Ichikawa N."/>
            <person name="Tamura T."/>
        </authorList>
    </citation>
    <scope>NUCLEOTIDE SEQUENCE [LARGE SCALE GENOMIC DNA]</scope>
    <source>
        <strain evidence="9 10">NBRC 13850</strain>
    </source>
</reference>